<evidence type="ECO:0000313" key="2">
    <source>
        <dbReference type="EMBL" id="CAF1329303.1"/>
    </source>
</evidence>
<protein>
    <recommendedName>
        <fullName evidence="1">MULE transposase domain-containing protein</fullName>
    </recommendedName>
</protein>
<dbReference type="EMBL" id="CAJNOL010004560">
    <property type="protein sequence ID" value="CAF1590633.1"/>
    <property type="molecule type" value="Genomic_DNA"/>
</dbReference>
<dbReference type="AlphaFoldDB" id="A0A816A3P1"/>
<dbReference type="Proteomes" id="UP000663870">
    <property type="component" value="Unassembled WGS sequence"/>
</dbReference>
<evidence type="ECO:0000313" key="4">
    <source>
        <dbReference type="Proteomes" id="UP000663870"/>
    </source>
</evidence>
<dbReference type="InterPro" id="IPR018289">
    <property type="entry name" value="MULE_transposase_dom"/>
</dbReference>
<keyword evidence="4" id="KW-1185">Reference proteome</keyword>
<comment type="caution">
    <text evidence="3">The sequence shown here is derived from an EMBL/GenBank/DDBJ whole genome shotgun (WGS) entry which is preliminary data.</text>
</comment>
<proteinExistence type="predicted"/>
<dbReference type="Proteomes" id="UP000663854">
    <property type="component" value="Unassembled WGS sequence"/>
</dbReference>
<evidence type="ECO:0000313" key="3">
    <source>
        <dbReference type="EMBL" id="CAF1590633.1"/>
    </source>
</evidence>
<accession>A0A816A3P1</accession>
<dbReference type="Pfam" id="PF10551">
    <property type="entry name" value="MULE"/>
    <property type="match status" value="1"/>
</dbReference>
<reference evidence="3" key="1">
    <citation type="submission" date="2021-02" db="EMBL/GenBank/DDBJ databases">
        <authorList>
            <person name="Nowell W R."/>
        </authorList>
    </citation>
    <scope>NUCLEOTIDE SEQUENCE</scope>
</reference>
<evidence type="ECO:0000259" key="1">
    <source>
        <dbReference type="Pfam" id="PF10551"/>
    </source>
</evidence>
<feature type="domain" description="MULE transposase" evidence="1">
    <location>
        <begin position="96"/>
        <end position="182"/>
    </location>
</feature>
<sequence>MICINGDHNHPFNPDQLEAKLLRDKMKERIISETTSITRIYDEEVAKANLSKGAVAVLPTVVEYRSNTSKARRKNTPVIPSSEIFEIPELYQQTLSHKRFLLADVCLKRGKNRLPAASCLLPNKRGKTYTTLFELLKDQATAMGKQFSPQRIVSDYEPAMLPIVQQEFPGSIHNGCMFHLHQAIHRKIKDLGLATEYLHDETVRDQCRQLMALSLLPKDQVESQFQRLQTTTSPALGELLLYFKHQWMYGVVPLEMWNFHDVIHRTNNTSEGK</sequence>
<organism evidence="3 4">
    <name type="scientific">Rotaria sordida</name>
    <dbReference type="NCBI Taxonomy" id="392033"/>
    <lineage>
        <taxon>Eukaryota</taxon>
        <taxon>Metazoa</taxon>
        <taxon>Spiralia</taxon>
        <taxon>Gnathifera</taxon>
        <taxon>Rotifera</taxon>
        <taxon>Eurotatoria</taxon>
        <taxon>Bdelloidea</taxon>
        <taxon>Philodinida</taxon>
        <taxon>Philodinidae</taxon>
        <taxon>Rotaria</taxon>
    </lineage>
</organism>
<dbReference type="EMBL" id="CAJNOH010003250">
    <property type="protein sequence ID" value="CAF1329303.1"/>
    <property type="molecule type" value="Genomic_DNA"/>
</dbReference>
<name>A0A816A3P1_9BILA</name>
<gene>
    <name evidence="3" type="ORF">JXQ802_LOCUS47195</name>
    <name evidence="2" type="ORF">PYM288_LOCUS31325</name>
</gene>